<sequence length="87" mass="9701">MFYSRQSTGPFHGVISYSRSAKVNELEMRTPFEGFLLNKDTGRPTLQLGMTINISLTLEASAEYSTPREWATDTAATIQYTLSNSTT</sequence>
<evidence type="ECO:0000313" key="1">
    <source>
        <dbReference type="EMBL" id="CAF0945914.1"/>
    </source>
</evidence>
<dbReference type="AlphaFoldDB" id="A0A819Z9N0"/>
<dbReference type="EMBL" id="CAJOBB010006923">
    <property type="protein sequence ID" value="CAF4173599.1"/>
    <property type="molecule type" value="Genomic_DNA"/>
</dbReference>
<dbReference type="Proteomes" id="UP000663868">
    <property type="component" value="Unassembled WGS sequence"/>
</dbReference>
<dbReference type="Proteomes" id="UP000663860">
    <property type="component" value="Unassembled WGS sequence"/>
</dbReference>
<evidence type="ECO:0000313" key="3">
    <source>
        <dbReference type="Proteomes" id="UP000663868"/>
    </source>
</evidence>
<name>A0A819Z9N0_9BILA</name>
<reference evidence="2" key="1">
    <citation type="submission" date="2021-02" db="EMBL/GenBank/DDBJ databases">
        <authorList>
            <person name="Nowell W R."/>
        </authorList>
    </citation>
    <scope>NUCLEOTIDE SEQUENCE</scope>
</reference>
<proteinExistence type="predicted"/>
<evidence type="ECO:0000313" key="2">
    <source>
        <dbReference type="EMBL" id="CAF4173599.1"/>
    </source>
</evidence>
<comment type="caution">
    <text evidence="2">The sequence shown here is derived from an EMBL/GenBank/DDBJ whole genome shotgun (WGS) entry which is preliminary data.</text>
</comment>
<protein>
    <submittedName>
        <fullName evidence="2">Uncharacterized protein</fullName>
    </submittedName>
</protein>
<accession>A0A819Z9N0</accession>
<organism evidence="2 3">
    <name type="scientific">Adineta steineri</name>
    <dbReference type="NCBI Taxonomy" id="433720"/>
    <lineage>
        <taxon>Eukaryota</taxon>
        <taxon>Metazoa</taxon>
        <taxon>Spiralia</taxon>
        <taxon>Gnathifera</taxon>
        <taxon>Rotifera</taxon>
        <taxon>Eurotatoria</taxon>
        <taxon>Bdelloidea</taxon>
        <taxon>Adinetida</taxon>
        <taxon>Adinetidae</taxon>
        <taxon>Adineta</taxon>
    </lineage>
</organism>
<gene>
    <name evidence="1" type="ORF">IZO911_LOCUS14709</name>
    <name evidence="2" type="ORF">KXQ929_LOCUS38538</name>
</gene>
<dbReference type="EMBL" id="CAJNOE010000124">
    <property type="protein sequence ID" value="CAF0945914.1"/>
    <property type="molecule type" value="Genomic_DNA"/>
</dbReference>